<dbReference type="EMBL" id="KZ613968">
    <property type="protein sequence ID" value="PMD30183.1"/>
    <property type="molecule type" value="Genomic_DNA"/>
</dbReference>
<keyword evidence="1" id="KW-1133">Transmembrane helix</keyword>
<accession>A0A2J6QV90</accession>
<evidence type="ECO:0000313" key="2">
    <source>
        <dbReference type="EMBL" id="PMD30183.1"/>
    </source>
</evidence>
<sequence length="402" mass="45272">MAPIGGWNQSNLHENAIVRSVSALPFLVLSVWALISLNSLSVTPYLESVVLSGKLRFGTISTPILTKFLDIKFVDDFWRSNTIGYAPSTLGADPVSWFQNFSFLVDYSLMYSIWLLESARKSNEYSPVRFPAVFGLAAQVFGIGIIAPLYFFLYFINAPFTYSTVPRMRNIHPQFSRAIFLTLSLFSYLPVFLMFLGPAPSIRHRWTWAWQMFPLWVAVAQWIRTRMFASTPGDERSGTQQGDDKGSVIGATISVFAAISAGVWMYLLFNSPYSLNTMFLPQNAVGYIPLMRKYFQISHLATFGSALMWLVYLFAELKGADLVPQSWILILSMGCLTTICFGPGTTLAAGWYWREEVLKRGGSFENEERAGDENGRGRYKKMARQSLDELCFGGATGRFKLL</sequence>
<keyword evidence="3" id="KW-1185">Reference proteome</keyword>
<feature type="transmembrane region" description="Helical" evidence="1">
    <location>
        <begin position="327"/>
        <end position="353"/>
    </location>
</feature>
<keyword evidence="1" id="KW-0812">Transmembrane</keyword>
<feature type="transmembrane region" description="Helical" evidence="1">
    <location>
        <begin position="208"/>
        <end position="228"/>
    </location>
</feature>
<evidence type="ECO:0000313" key="3">
    <source>
        <dbReference type="Proteomes" id="UP000235786"/>
    </source>
</evidence>
<protein>
    <submittedName>
        <fullName evidence="2">Uncharacterized protein</fullName>
    </submittedName>
</protein>
<feature type="transmembrane region" description="Helical" evidence="1">
    <location>
        <begin position="16"/>
        <end position="35"/>
    </location>
</feature>
<feature type="transmembrane region" description="Helical" evidence="1">
    <location>
        <begin position="128"/>
        <end position="155"/>
    </location>
</feature>
<feature type="transmembrane region" description="Helical" evidence="1">
    <location>
        <begin position="175"/>
        <end position="196"/>
    </location>
</feature>
<dbReference type="STRING" id="1149755.A0A2J6QV90"/>
<gene>
    <name evidence="2" type="ORF">L207DRAFT_641765</name>
</gene>
<feature type="transmembrane region" description="Helical" evidence="1">
    <location>
        <begin position="297"/>
        <end position="315"/>
    </location>
</feature>
<proteinExistence type="predicted"/>
<evidence type="ECO:0000256" key="1">
    <source>
        <dbReference type="SAM" id="Phobius"/>
    </source>
</evidence>
<dbReference type="OrthoDB" id="10029326at2759"/>
<keyword evidence="1" id="KW-0472">Membrane</keyword>
<feature type="transmembrane region" description="Helical" evidence="1">
    <location>
        <begin position="248"/>
        <end position="269"/>
    </location>
</feature>
<reference evidence="2 3" key="1">
    <citation type="submission" date="2016-04" db="EMBL/GenBank/DDBJ databases">
        <title>A degradative enzymes factory behind the ericoid mycorrhizal symbiosis.</title>
        <authorList>
            <consortium name="DOE Joint Genome Institute"/>
            <person name="Martino E."/>
            <person name="Morin E."/>
            <person name="Grelet G."/>
            <person name="Kuo A."/>
            <person name="Kohler A."/>
            <person name="Daghino S."/>
            <person name="Barry K."/>
            <person name="Choi C."/>
            <person name="Cichocki N."/>
            <person name="Clum A."/>
            <person name="Copeland A."/>
            <person name="Hainaut M."/>
            <person name="Haridas S."/>
            <person name="Labutti K."/>
            <person name="Lindquist E."/>
            <person name="Lipzen A."/>
            <person name="Khouja H.-R."/>
            <person name="Murat C."/>
            <person name="Ohm R."/>
            <person name="Olson A."/>
            <person name="Spatafora J."/>
            <person name="Veneault-Fourrey C."/>
            <person name="Henrissat B."/>
            <person name="Grigoriev I."/>
            <person name="Martin F."/>
            <person name="Perotto S."/>
        </authorList>
    </citation>
    <scope>NUCLEOTIDE SEQUENCE [LARGE SCALE GENOMIC DNA]</scope>
    <source>
        <strain evidence="2 3">F</strain>
    </source>
</reference>
<dbReference type="Proteomes" id="UP000235786">
    <property type="component" value="Unassembled WGS sequence"/>
</dbReference>
<dbReference type="AlphaFoldDB" id="A0A2J6QV90"/>
<organism evidence="2 3">
    <name type="scientific">Hyaloscypha variabilis (strain UAMH 11265 / GT02V1 / F)</name>
    <name type="common">Meliniomyces variabilis</name>
    <dbReference type="NCBI Taxonomy" id="1149755"/>
    <lineage>
        <taxon>Eukaryota</taxon>
        <taxon>Fungi</taxon>
        <taxon>Dikarya</taxon>
        <taxon>Ascomycota</taxon>
        <taxon>Pezizomycotina</taxon>
        <taxon>Leotiomycetes</taxon>
        <taxon>Helotiales</taxon>
        <taxon>Hyaloscyphaceae</taxon>
        <taxon>Hyaloscypha</taxon>
        <taxon>Hyaloscypha variabilis</taxon>
    </lineage>
</organism>
<name>A0A2J6QV90_HYAVF</name>